<accession>A0A4R6VMU9</accession>
<name>A0A4R6VMU9_9PSEU</name>
<dbReference type="Proteomes" id="UP000295705">
    <property type="component" value="Unassembled WGS sequence"/>
</dbReference>
<comment type="caution">
    <text evidence="1">The sequence shown here is derived from an EMBL/GenBank/DDBJ whole genome shotgun (WGS) entry which is preliminary data.</text>
</comment>
<gene>
    <name evidence="1" type="ORF">EV188_101411</name>
</gene>
<sequence>MINAASPGRGRLFEEPASMALVATGVFVLQAGTGLQVLWLILVAVVSVLIGGHLGTSGAAEGSAAERDDRHPR</sequence>
<organism evidence="1 2">
    <name type="scientific">Actinomycetospora succinea</name>
    <dbReference type="NCBI Taxonomy" id="663603"/>
    <lineage>
        <taxon>Bacteria</taxon>
        <taxon>Bacillati</taxon>
        <taxon>Actinomycetota</taxon>
        <taxon>Actinomycetes</taxon>
        <taxon>Pseudonocardiales</taxon>
        <taxon>Pseudonocardiaceae</taxon>
        <taxon>Actinomycetospora</taxon>
    </lineage>
</organism>
<reference evidence="1 2" key="1">
    <citation type="submission" date="2019-03" db="EMBL/GenBank/DDBJ databases">
        <title>Genomic Encyclopedia of Type Strains, Phase IV (KMG-IV): sequencing the most valuable type-strain genomes for metagenomic binning, comparative biology and taxonomic classification.</title>
        <authorList>
            <person name="Goeker M."/>
        </authorList>
    </citation>
    <scope>NUCLEOTIDE SEQUENCE [LARGE SCALE GENOMIC DNA]</scope>
    <source>
        <strain evidence="1 2">DSM 45775</strain>
    </source>
</reference>
<evidence type="ECO:0000313" key="1">
    <source>
        <dbReference type="EMBL" id="TDQ65162.1"/>
    </source>
</evidence>
<proteinExistence type="predicted"/>
<dbReference type="EMBL" id="SNYO01000001">
    <property type="protein sequence ID" value="TDQ65162.1"/>
    <property type="molecule type" value="Genomic_DNA"/>
</dbReference>
<protein>
    <submittedName>
        <fullName evidence="1">Uncharacterized protein</fullName>
    </submittedName>
</protein>
<dbReference type="AlphaFoldDB" id="A0A4R6VMU9"/>
<keyword evidence="2" id="KW-1185">Reference proteome</keyword>
<evidence type="ECO:0000313" key="2">
    <source>
        <dbReference type="Proteomes" id="UP000295705"/>
    </source>
</evidence>